<dbReference type="EMBL" id="JAMYWD010000008">
    <property type="protein sequence ID" value="KAJ4964135.1"/>
    <property type="molecule type" value="Genomic_DNA"/>
</dbReference>
<evidence type="ECO:0000256" key="1">
    <source>
        <dbReference type="ARBA" id="ARBA00022884"/>
    </source>
</evidence>
<comment type="caution">
    <text evidence="5">The sequence shown here is derived from an EMBL/GenBank/DDBJ whole genome shotgun (WGS) entry which is preliminary data.</text>
</comment>
<evidence type="ECO:0000313" key="6">
    <source>
        <dbReference type="Proteomes" id="UP001141806"/>
    </source>
</evidence>
<feature type="domain" description="HTH La-type RNA-binding" evidence="4">
    <location>
        <begin position="399"/>
        <end position="489"/>
    </location>
</feature>
<dbReference type="InterPro" id="IPR006630">
    <property type="entry name" value="La_HTH"/>
</dbReference>
<feature type="compositionally biased region" description="Polar residues" evidence="3">
    <location>
        <begin position="78"/>
        <end position="97"/>
    </location>
</feature>
<dbReference type="OrthoDB" id="340227at2759"/>
<protein>
    <recommendedName>
        <fullName evidence="4">HTH La-type RNA-binding domain-containing protein</fullName>
    </recommendedName>
</protein>
<proteinExistence type="predicted"/>
<feature type="region of interest" description="Disordered" evidence="3">
    <location>
        <begin position="142"/>
        <end position="326"/>
    </location>
</feature>
<keyword evidence="6" id="KW-1185">Reference proteome</keyword>
<dbReference type="PANTHER" id="PTHR22792:SF132">
    <property type="entry name" value="LA-RELATED PROTEIN 1"/>
    <property type="match status" value="1"/>
</dbReference>
<feature type="compositionally biased region" description="Low complexity" evidence="3">
    <location>
        <begin position="50"/>
        <end position="77"/>
    </location>
</feature>
<dbReference type="InterPro" id="IPR036388">
    <property type="entry name" value="WH-like_DNA-bd_sf"/>
</dbReference>
<feature type="compositionally biased region" description="Polar residues" evidence="3">
    <location>
        <begin position="142"/>
        <end position="155"/>
    </location>
</feature>
<dbReference type="AlphaFoldDB" id="A0A9Q0HG95"/>
<accession>A0A9Q0HG95</accession>
<dbReference type="GO" id="GO:0005737">
    <property type="term" value="C:cytoplasm"/>
    <property type="evidence" value="ECO:0007669"/>
    <property type="project" value="UniProtKB-ARBA"/>
</dbReference>
<organism evidence="5 6">
    <name type="scientific">Protea cynaroides</name>
    <dbReference type="NCBI Taxonomy" id="273540"/>
    <lineage>
        <taxon>Eukaryota</taxon>
        <taxon>Viridiplantae</taxon>
        <taxon>Streptophyta</taxon>
        <taxon>Embryophyta</taxon>
        <taxon>Tracheophyta</taxon>
        <taxon>Spermatophyta</taxon>
        <taxon>Magnoliopsida</taxon>
        <taxon>Proteales</taxon>
        <taxon>Proteaceae</taxon>
        <taxon>Protea</taxon>
    </lineage>
</organism>
<dbReference type="GO" id="GO:0003723">
    <property type="term" value="F:RNA binding"/>
    <property type="evidence" value="ECO:0007669"/>
    <property type="project" value="UniProtKB-UniRule"/>
</dbReference>
<feature type="compositionally biased region" description="Low complexity" evidence="3">
    <location>
        <begin position="98"/>
        <end position="110"/>
    </location>
</feature>
<evidence type="ECO:0000259" key="4">
    <source>
        <dbReference type="PROSITE" id="PS50961"/>
    </source>
</evidence>
<evidence type="ECO:0000256" key="3">
    <source>
        <dbReference type="SAM" id="MobiDB-lite"/>
    </source>
</evidence>
<feature type="compositionally biased region" description="Polar residues" evidence="3">
    <location>
        <begin position="162"/>
        <end position="197"/>
    </location>
</feature>
<dbReference type="Proteomes" id="UP001141806">
    <property type="component" value="Unassembled WGS sequence"/>
</dbReference>
<dbReference type="Pfam" id="PF05383">
    <property type="entry name" value="La"/>
    <property type="match status" value="1"/>
</dbReference>
<name>A0A9Q0HG95_9MAGN</name>
<sequence>MAAADSVSSNHSPSGLSGEGLNSSQYRRSNLSSRWAHVVRGGESEAVHASSSPLSSSVSSPHLSSSISSPPLSSSLSAMATSEQTTLDNDNSGVEAQSDNSYINSNNNSNAVMTKKPAWSKPSNGVVEIGPVMGAVSWPALSESTRASPKSSSDSLKALADGSTTISQGPVIASSPQNQSTDNANPNSMPNQAFSRQKSMKRGGNGGGSANGGFTQMPPPPPPRQVEMPQNNSSKPAPVIPDSSPRDPPHKSSSNWETGPRGGFGSQSHSGSDHPQQRSSFRRGNGGPHPRGDGPYHNNNFGGRRDQDRGNYEWNPHRSFNGRDVHMQQQRVVPRAAFVRPPPPSSTPFISPPPVRPFGNPMGFPDMTSPVYYVPAPHPDSLRGVPFIAHAPPPAIYFPAPDPQLRDMLVKQIEYYFSSENLCKDIFLRQNMDEQGWVPVSLIASFNRVKLLTNNISFILDAVRSSTVVEIQGDKIRKRNDWMNWPLPPSS</sequence>
<dbReference type="PANTHER" id="PTHR22792">
    <property type="entry name" value="LUPUS LA PROTEIN-RELATED"/>
    <property type="match status" value="1"/>
</dbReference>
<dbReference type="SUPFAM" id="SSF46785">
    <property type="entry name" value="Winged helix' DNA-binding domain"/>
    <property type="match status" value="1"/>
</dbReference>
<dbReference type="FunFam" id="1.10.10.10:FF:000131">
    <property type="entry name" value="la-related protein 1B isoform X2"/>
    <property type="match status" value="1"/>
</dbReference>
<dbReference type="SMART" id="SM00715">
    <property type="entry name" value="LA"/>
    <property type="match status" value="1"/>
</dbReference>
<dbReference type="CDD" id="cd07323">
    <property type="entry name" value="LAM"/>
    <property type="match status" value="1"/>
</dbReference>
<keyword evidence="1 2" id="KW-0694">RNA-binding</keyword>
<evidence type="ECO:0000313" key="5">
    <source>
        <dbReference type="EMBL" id="KAJ4964135.1"/>
    </source>
</evidence>
<feature type="compositionally biased region" description="Polar residues" evidence="3">
    <location>
        <begin position="1"/>
        <end position="33"/>
    </location>
</feature>
<dbReference type="InterPro" id="IPR036390">
    <property type="entry name" value="WH_DNA-bd_sf"/>
</dbReference>
<dbReference type="PROSITE" id="PS50961">
    <property type="entry name" value="HTH_LA"/>
    <property type="match status" value="1"/>
</dbReference>
<feature type="region of interest" description="Disordered" evidence="3">
    <location>
        <begin position="1"/>
        <end position="127"/>
    </location>
</feature>
<reference evidence="5" key="1">
    <citation type="journal article" date="2023" name="Plant J.">
        <title>The genome of the king protea, Protea cynaroides.</title>
        <authorList>
            <person name="Chang J."/>
            <person name="Duong T.A."/>
            <person name="Schoeman C."/>
            <person name="Ma X."/>
            <person name="Roodt D."/>
            <person name="Barker N."/>
            <person name="Li Z."/>
            <person name="Van de Peer Y."/>
            <person name="Mizrachi E."/>
        </authorList>
    </citation>
    <scope>NUCLEOTIDE SEQUENCE</scope>
    <source>
        <tissue evidence="5">Young leaves</tissue>
    </source>
</reference>
<evidence type="ECO:0000256" key="2">
    <source>
        <dbReference type="PROSITE-ProRule" id="PRU00332"/>
    </source>
</evidence>
<dbReference type="Gene3D" id="1.10.10.10">
    <property type="entry name" value="Winged helix-like DNA-binding domain superfamily/Winged helix DNA-binding domain"/>
    <property type="match status" value="1"/>
</dbReference>
<dbReference type="InterPro" id="IPR045180">
    <property type="entry name" value="La_dom_prot"/>
</dbReference>
<gene>
    <name evidence="5" type="ORF">NE237_024074</name>
</gene>